<reference evidence="4 5" key="1">
    <citation type="submission" date="2019-06" db="EMBL/GenBank/DDBJ databases">
        <title>Sequencing the genomes of 1000 actinobacteria strains.</title>
        <authorList>
            <person name="Klenk H.-P."/>
        </authorList>
    </citation>
    <scope>NUCLEOTIDE SEQUENCE [LARGE SCALE GENOMIC DNA]</scope>
    <source>
        <strain evidence="4 5">DSM 12362</strain>
    </source>
</reference>
<sequence>MSGPTEVDAPMLRLDHDTHRWGRAPRDRRPVRQGRLGPVPEAAVAATVALLLLPGLGQLQQQVLVRDRELFVLALVLSALVALSTAAGVHRWLGGGRRRGALVVGAVAALLAAEPWTRIAMGRTGELASLLPSRSVLEAGALATAVLAVRWSGTRRLGTAALCVALTGLATATAVQTAWPFLEAALPGPQVAAQEPVPAAPEAPAAPEPPTEPPAPASPTFGDLCHPDELETVASTPEPGGHDVATTITAVNVGSRTCRVEGWPSVQLLSEGVDLALNVHPASTQPAGDHVEPDPVELAPGEAARTQAWWPSWGAAADLDAEQELRLGVGGGVEVVLLPGLDGWDVVRSAEVWVAPWQAGDGKG</sequence>
<feature type="domain" description="DUF4232" evidence="3">
    <location>
        <begin position="225"/>
        <end position="358"/>
    </location>
</feature>
<dbReference type="InterPro" id="IPR025326">
    <property type="entry name" value="DUF4232"/>
</dbReference>
<organism evidence="4 5">
    <name type="scientific">Ornithinimicrobium humiphilum</name>
    <dbReference type="NCBI Taxonomy" id="125288"/>
    <lineage>
        <taxon>Bacteria</taxon>
        <taxon>Bacillati</taxon>
        <taxon>Actinomycetota</taxon>
        <taxon>Actinomycetes</taxon>
        <taxon>Micrococcales</taxon>
        <taxon>Ornithinimicrobiaceae</taxon>
        <taxon>Ornithinimicrobium</taxon>
    </lineage>
</organism>
<evidence type="ECO:0000256" key="2">
    <source>
        <dbReference type="SAM" id="Phobius"/>
    </source>
</evidence>
<keyword evidence="2" id="KW-0812">Transmembrane</keyword>
<name>A0A543KLK8_9MICO</name>
<evidence type="ECO:0000313" key="5">
    <source>
        <dbReference type="Proteomes" id="UP000315133"/>
    </source>
</evidence>
<protein>
    <submittedName>
        <fullName evidence="4">Uncharacterized protein DUF4232</fullName>
    </submittedName>
</protein>
<feature type="transmembrane region" description="Helical" evidence="2">
    <location>
        <begin position="36"/>
        <end position="58"/>
    </location>
</feature>
<feature type="compositionally biased region" description="Pro residues" evidence="1">
    <location>
        <begin position="198"/>
        <end position="217"/>
    </location>
</feature>
<evidence type="ECO:0000256" key="1">
    <source>
        <dbReference type="SAM" id="MobiDB-lite"/>
    </source>
</evidence>
<keyword evidence="2" id="KW-1133">Transmembrane helix</keyword>
<dbReference type="Pfam" id="PF14016">
    <property type="entry name" value="DUF4232"/>
    <property type="match status" value="1"/>
</dbReference>
<gene>
    <name evidence="4" type="ORF">FB476_0804</name>
</gene>
<accession>A0A543KLK8</accession>
<comment type="caution">
    <text evidence="4">The sequence shown here is derived from an EMBL/GenBank/DDBJ whole genome shotgun (WGS) entry which is preliminary data.</text>
</comment>
<dbReference type="AlphaFoldDB" id="A0A543KLK8"/>
<feature type="transmembrane region" description="Helical" evidence="2">
    <location>
        <begin position="70"/>
        <end position="89"/>
    </location>
</feature>
<feature type="region of interest" description="Disordered" evidence="1">
    <location>
        <begin position="192"/>
        <end position="244"/>
    </location>
</feature>
<keyword evidence="5" id="KW-1185">Reference proteome</keyword>
<dbReference type="EMBL" id="VFPU01000001">
    <property type="protein sequence ID" value="TQM95952.1"/>
    <property type="molecule type" value="Genomic_DNA"/>
</dbReference>
<dbReference type="Proteomes" id="UP000315133">
    <property type="component" value="Unassembled WGS sequence"/>
</dbReference>
<feature type="transmembrane region" description="Helical" evidence="2">
    <location>
        <begin position="101"/>
        <end position="119"/>
    </location>
</feature>
<evidence type="ECO:0000259" key="3">
    <source>
        <dbReference type="Pfam" id="PF14016"/>
    </source>
</evidence>
<keyword evidence="2" id="KW-0472">Membrane</keyword>
<proteinExistence type="predicted"/>
<evidence type="ECO:0000313" key="4">
    <source>
        <dbReference type="EMBL" id="TQM95952.1"/>
    </source>
</evidence>